<dbReference type="Pfam" id="PF17832">
    <property type="entry name" value="Pre-PUA"/>
    <property type="match status" value="1"/>
</dbReference>
<feature type="domain" description="SUI1" evidence="3">
    <location>
        <begin position="520"/>
        <end position="592"/>
    </location>
</feature>
<dbReference type="Pfam" id="PF25304">
    <property type="entry name" value="WHD_eIF2D"/>
    <property type="match status" value="1"/>
</dbReference>
<organism evidence="4 5">
    <name type="scientific">Carnegiea gigantea</name>
    <dbReference type="NCBI Taxonomy" id="171969"/>
    <lineage>
        <taxon>Eukaryota</taxon>
        <taxon>Viridiplantae</taxon>
        <taxon>Streptophyta</taxon>
        <taxon>Embryophyta</taxon>
        <taxon>Tracheophyta</taxon>
        <taxon>Spermatophyta</taxon>
        <taxon>Magnoliopsida</taxon>
        <taxon>eudicotyledons</taxon>
        <taxon>Gunneridae</taxon>
        <taxon>Pentapetalae</taxon>
        <taxon>Caryophyllales</taxon>
        <taxon>Cactineae</taxon>
        <taxon>Cactaceae</taxon>
        <taxon>Cactoideae</taxon>
        <taxon>Echinocereeae</taxon>
        <taxon>Carnegiea</taxon>
    </lineage>
</organism>
<dbReference type="PANTHER" id="PTHR12217:SF4">
    <property type="entry name" value="EUKARYOTIC TRANSLATION INITIATION FACTOR 2D"/>
    <property type="match status" value="1"/>
</dbReference>
<dbReference type="CDD" id="cd11610">
    <property type="entry name" value="eIF2D_N"/>
    <property type="match status" value="1"/>
</dbReference>
<dbReference type="InterPro" id="IPR015947">
    <property type="entry name" value="PUA-like_sf"/>
</dbReference>
<dbReference type="SUPFAM" id="SSF55159">
    <property type="entry name" value="eIF1-like"/>
    <property type="match status" value="1"/>
</dbReference>
<dbReference type="PANTHER" id="PTHR12217">
    <property type="entry name" value="EUKARYOTIC TRANSLATION INITIATION FACTOR 2D"/>
    <property type="match status" value="1"/>
</dbReference>
<sequence>MFKKAVEAKSLQRLSGADKKKLRRAVKEKFPRASDADIDTLLPPKVDITVAKFQNRVLVYGVEVYALWKVPDLLPAFTLKGGEVSRFVIGGADLMFPGISIPPEGFPSFSAGEPWSVKVPGNPAPIAVGATTVSSSEAMKAGLRGKALRITHYYRDSLWESVEGRFVPNPGFLEDVVFADPSAISASHSREDDTLNDQSDDVNVDGAVESDSACVVRLENGSDSNCNLDDKTDVSEQVATELGGLKVTGDVSSADVHTGDQHSLSTEDVDMLLDRCLLQALHTTVKDKDLPMPGSTLWSNHVLPCRPSGVTLDIKKSSFKKLSKWLQSKASAGLGCEDGAGGMEEIHCAGGVISVKEDKHKKEVVLFSVDRKHVDYVSFKPDKRQPDKNEQAKDQAVGEGQSQRLLEIEEIYKPSTHVNPIFAAVAADTGGFYGASEATDIVFMYVEKENLVKATDKAVVVLDAILCDALFKGAIKKGTAYPTEIHKKDLGATFLNRMQAHHKVTRGSDSVIRKGAVKSIHIMTERRQGNKKVTKVSGFESFLMDAESLASELQKKFACSTSVAELPGKKGHEILVQGGVIDHLARHLIDQYGVPKRYIEVLDKTRK</sequence>
<dbReference type="CDD" id="cd21156">
    <property type="entry name" value="PUA_eIF2d-like"/>
    <property type="match status" value="1"/>
</dbReference>
<dbReference type="SUPFAM" id="SSF47592">
    <property type="entry name" value="SWIB/MDM2 domain"/>
    <property type="match status" value="1"/>
</dbReference>
<dbReference type="InterPro" id="IPR057429">
    <property type="entry name" value="WH_eIF2D"/>
</dbReference>
<dbReference type="PROSITE" id="PS50890">
    <property type="entry name" value="PUA"/>
    <property type="match status" value="1"/>
</dbReference>
<dbReference type="GO" id="GO:0003743">
    <property type="term" value="F:translation initiation factor activity"/>
    <property type="evidence" value="ECO:0007669"/>
    <property type="project" value="InterPro"/>
</dbReference>
<dbReference type="SUPFAM" id="SSF88697">
    <property type="entry name" value="PUA domain-like"/>
    <property type="match status" value="1"/>
</dbReference>
<dbReference type="InterPro" id="IPR041366">
    <property type="entry name" value="Pre-PUA"/>
</dbReference>
<dbReference type="InterPro" id="IPR039757">
    <property type="entry name" value="EIF2D"/>
</dbReference>
<dbReference type="InterPro" id="IPR048247">
    <property type="entry name" value="eIF2D_N"/>
</dbReference>
<dbReference type="InterPro" id="IPR048248">
    <property type="entry name" value="PUA_eIF2d-like"/>
</dbReference>
<dbReference type="Gene3D" id="3.10.400.20">
    <property type="match status" value="1"/>
</dbReference>
<keyword evidence="5" id="KW-1185">Reference proteome</keyword>
<evidence type="ECO:0000259" key="3">
    <source>
        <dbReference type="PROSITE" id="PS50296"/>
    </source>
</evidence>
<dbReference type="Pfam" id="PF01253">
    <property type="entry name" value="SUI1"/>
    <property type="match status" value="1"/>
</dbReference>
<dbReference type="InterPro" id="IPR001950">
    <property type="entry name" value="SUI1"/>
</dbReference>
<dbReference type="AlphaFoldDB" id="A0A9Q1JT76"/>
<evidence type="ECO:0000313" key="5">
    <source>
        <dbReference type="Proteomes" id="UP001153076"/>
    </source>
</evidence>
<dbReference type="Proteomes" id="UP001153076">
    <property type="component" value="Unassembled WGS sequence"/>
</dbReference>
<dbReference type="CDD" id="cd11608">
    <property type="entry name" value="eIF2D_C"/>
    <property type="match status" value="1"/>
</dbReference>
<protein>
    <recommendedName>
        <fullName evidence="3">SUI1 domain-containing protein</fullName>
    </recommendedName>
</protein>
<dbReference type="EMBL" id="JAKOGI010000795">
    <property type="protein sequence ID" value="KAJ8430427.1"/>
    <property type="molecule type" value="Genomic_DNA"/>
</dbReference>
<proteinExistence type="predicted"/>
<dbReference type="InterPro" id="IPR039759">
    <property type="entry name" value="eIF2D_SUI1"/>
</dbReference>
<dbReference type="GO" id="GO:0001731">
    <property type="term" value="P:formation of translation preinitiation complex"/>
    <property type="evidence" value="ECO:0007669"/>
    <property type="project" value="InterPro"/>
</dbReference>
<accession>A0A9Q1JT76</accession>
<dbReference type="Pfam" id="PF26292">
    <property type="entry name" value="PUA_elF2D"/>
    <property type="match status" value="1"/>
</dbReference>
<comment type="caution">
    <text evidence="4">The sequence shown here is derived from an EMBL/GenBank/DDBJ whole genome shotgun (WGS) entry which is preliminary data.</text>
</comment>
<reference evidence="4" key="1">
    <citation type="submission" date="2022-04" db="EMBL/GenBank/DDBJ databases">
        <title>Carnegiea gigantea Genome sequencing and assembly v2.</title>
        <authorList>
            <person name="Copetti D."/>
            <person name="Sanderson M.J."/>
            <person name="Burquez A."/>
            <person name="Wojciechowski M.F."/>
        </authorList>
    </citation>
    <scope>NUCLEOTIDE SEQUENCE</scope>
    <source>
        <strain evidence="4">SGP5-SGP5p</strain>
        <tissue evidence="4">Aerial part</tissue>
    </source>
</reference>
<feature type="compositionally biased region" description="Basic and acidic residues" evidence="2">
    <location>
        <begin position="379"/>
        <end position="393"/>
    </location>
</feature>
<evidence type="ECO:0000256" key="1">
    <source>
        <dbReference type="ARBA" id="ARBA00022490"/>
    </source>
</evidence>
<dbReference type="InterPro" id="IPR036885">
    <property type="entry name" value="SWIB_MDM2_dom_sf"/>
</dbReference>
<dbReference type="Pfam" id="PF26291">
    <property type="entry name" value="SWIB_eIF2D"/>
    <property type="match status" value="1"/>
</dbReference>
<dbReference type="InterPro" id="IPR058886">
    <property type="entry name" value="SWIB_eIF2D"/>
</dbReference>
<dbReference type="FunFam" id="3.30.780.10:FF:000008">
    <property type="entry name" value="eukaryotic translation initiation factor 2D"/>
    <property type="match status" value="1"/>
</dbReference>
<keyword evidence="1" id="KW-0963">Cytoplasm</keyword>
<dbReference type="Gene3D" id="3.30.780.10">
    <property type="entry name" value="SUI1-like domain"/>
    <property type="match status" value="1"/>
</dbReference>
<evidence type="ECO:0000313" key="4">
    <source>
        <dbReference type="EMBL" id="KAJ8430427.1"/>
    </source>
</evidence>
<name>A0A9Q1JT76_9CARY</name>
<dbReference type="InterPro" id="IPR036877">
    <property type="entry name" value="SUI1_dom_sf"/>
</dbReference>
<gene>
    <name evidence="4" type="ORF">Cgig2_025854</name>
</gene>
<dbReference type="PROSITE" id="PS50296">
    <property type="entry name" value="SUI1"/>
    <property type="match status" value="1"/>
</dbReference>
<feature type="region of interest" description="Disordered" evidence="2">
    <location>
        <begin position="379"/>
        <end position="401"/>
    </location>
</feature>
<dbReference type="OrthoDB" id="199771at2759"/>
<evidence type="ECO:0000256" key="2">
    <source>
        <dbReference type="SAM" id="MobiDB-lite"/>
    </source>
</evidence>